<proteinExistence type="predicted"/>
<evidence type="ECO:0000313" key="1">
    <source>
        <dbReference type="EMBL" id="GAL75979.1"/>
    </source>
</evidence>
<reference evidence="1 2" key="1">
    <citation type="journal article" date="2014" name="Genome Announc.">
        <title>Draft Genome Sequences of Marine Flavobacterium Nonlabens Strains NR17, NR24, NR27, NR32, NR33, and Ara13.</title>
        <authorList>
            <person name="Nakanishi M."/>
            <person name="Meirelles P."/>
            <person name="Suzuki R."/>
            <person name="Takatani N."/>
            <person name="Mino S."/>
            <person name="Suda W."/>
            <person name="Oshima K."/>
            <person name="Hattori M."/>
            <person name="Ohkuma M."/>
            <person name="Hosokawa M."/>
            <person name="Miyashita K."/>
            <person name="Thompson F.L."/>
            <person name="Niwa A."/>
            <person name="Sawabe T."/>
            <person name="Sawabe T."/>
        </authorList>
    </citation>
    <scope>NUCLEOTIDE SEQUENCE [LARGE SCALE GENOMIC DNA]</scope>
    <source>
        <strain evidence="2">JCM19275</strain>
    </source>
</reference>
<accession>A0A090WKS7</accession>
<evidence type="ECO:0000313" key="2">
    <source>
        <dbReference type="Proteomes" id="UP000029647"/>
    </source>
</evidence>
<sequence>MTKTLKQIAEELRDANKKVQLIYAFNGTGKTRLSQELNALISLEEVEEVQVEVEEVELEKSDLKKVELEENYKPKVLYYNAFTEDLFYWQNSIEDNKLKIQLTTSLIG</sequence>
<dbReference type="Proteomes" id="UP000029647">
    <property type="component" value="Unassembled WGS sequence"/>
</dbReference>
<dbReference type="EMBL" id="BBNT01000007">
    <property type="protein sequence ID" value="GAL75979.1"/>
    <property type="molecule type" value="Genomic_DNA"/>
</dbReference>
<organism evidence="1 2">
    <name type="scientific">Nonlabens ulvanivorans</name>
    <name type="common">Persicivirga ulvanivorans</name>
    <dbReference type="NCBI Taxonomy" id="906888"/>
    <lineage>
        <taxon>Bacteria</taxon>
        <taxon>Pseudomonadati</taxon>
        <taxon>Bacteroidota</taxon>
        <taxon>Flavobacteriia</taxon>
        <taxon>Flavobacteriales</taxon>
        <taxon>Flavobacteriaceae</taxon>
        <taxon>Nonlabens</taxon>
    </lineage>
</organism>
<gene>
    <name evidence="1" type="ORF">JCM19275_203</name>
</gene>
<comment type="caution">
    <text evidence="1">The sequence shown here is derived from an EMBL/GenBank/DDBJ whole genome shotgun (WGS) entry which is preliminary data.</text>
</comment>
<protein>
    <submittedName>
        <fullName evidence="1">Anticodon nuclease</fullName>
    </submittedName>
</protein>
<name>A0A090WKS7_NONUL</name>
<dbReference type="AlphaFoldDB" id="A0A090WKS7"/>